<dbReference type="SUPFAM" id="SSF63829">
    <property type="entry name" value="Calcium-dependent phosphotriesterase"/>
    <property type="match status" value="1"/>
</dbReference>
<dbReference type="RefSeq" id="WP_271994114.1">
    <property type="nucleotide sequence ID" value="NZ_JAQNDN010000001.1"/>
</dbReference>
<feature type="signal peptide" evidence="2">
    <location>
        <begin position="1"/>
        <end position="23"/>
    </location>
</feature>
<dbReference type="EMBL" id="JAQNDN010000001">
    <property type="protein sequence ID" value="MDC0666533.1"/>
    <property type="molecule type" value="Genomic_DNA"/>
</dbReference>
<dbReference type="InterPro" id="IPR015943">
    <property type="entry name" value="WD40/YVTN_repeat-like_dom_sf"/>
</dbReference>
<keyword evidence="2" id="KW-0732">Signal</keyword>
<reference evidence="3 4" key="1">
    <citation type="submission" date="2022-11" db="EMBL/GenBank/DDBJ databases">
        <title>Minimal conservation of predation-associated metabolite biosynthetic gene clusters underscores biosynthetic potential of Myxococcota including descriptions for ten novel species: Archangium lansinium sp. nov., Myxococcus landrumus sp. nov., Nannocystis bai.</title>
        <authorList>
            <person name="Ahearne A."/>
            <person name="Stevens C."/>
            <person name="Dowd S."/>
        </authorList>
    </citation>
    <scope>NUCLEOTIDE SEQUENCE [LARGE SCALE GENOMIC DNA]</scope>
    <source>
        <strain evidence="3 4">NCELM</strain>
    </source>
</reference>
<evidence type="ECO:0000256" key="1">
    <source>
        <dbReference type="SAM" id="MobiDB-lite"/>
    </source>
</evidence>
<dbReference type="PROSITE" id="PS51257">
    <property type="entry name" value="PROKAR_LIPOPROTEIN"/>
    <property type="match status" value="1"/>
</dbReference>
<evidence type="ECO:0000256" key="2">
    <source>
        <dbReference type="SAM" id="SignalP"/>
    </source>
</evidence>
<keyword evidence="4" id="KW-1185">Reference proteome</keyword>
<dbReference type="Proteomes" id="UP001217838">
    <property type="component" value="Unassembled WGS sequence"/>
</dbReference>
<gene>
    <name evidence="3" type="ORF">POL58_02255</name>
</gene>
<sequence length="468" mass="48971">MGRSAVVSPVVLCGLALVIGACGDDAAGTAGATGMGTSTGTTEAVTTGSPTGTTTGLPPTTSGGDSDSASSSTTSGEPTSTSTSTSTSNGVKFDVGVDDVGESCQTKCGNTDWSYVWIANSGEHTISKLNTRLMTEEGRYITRADQLGNPSRTSVSIDAKAVAVANRSGGITKIWARPEYCTDKNGNGTIETSSGKDNVLPWGMDECIAWYTDFPGATTQRPVAWTSGTYNPRTCEYEDQKIWAAASFGSAGVGNPCTGADGVHVYRLNGDDGTVEEDVHLPDVSCGALGAYGAAVDVDNNVWMFVFGGGIIFRVDYETLEHTIVQKGFYGITVDTKSRVWLDDGSRYDPVTQTWALQVGDLPPNGGSGVAQDLQGRIWHATNGGIGWLDSETMMVGGKVTLPNQGLARGIGVDVDGYIWAVILGGTVAYRIHPETFEIAEYNGLNQPYTYSDMAGGQINNVTCNPQG</sequence>
<feature type="chain" id="PRO_5047372958" evidence="2">
    <location>
        <begin position="24"/>
        <end position="468"/>
    </location>
</feature>
<protein>
    <submittedName>
        <fullName evidence="3">Uncharacterized protein</fullName>
    </submittedName>
</protein>
<evidence type="ECO:0000313" key="3">
    <source>
        <dbReference type="EMBL" id="MDC0666533.1"/>
    </source>
</evidence>
<name>A0ABT5AZ71_9BACT</name>
<comment type="caution">
    <text evidence="3">The sequence shown here is derived from an EMBL/GenBank/DDBJ whole genome shotgun (WGS) entry which is preliminary data.</text>
</comment>
<organism evidence="3 4">
    <name type="scientific">Nannocystis radixulma</name>
    <dbReference type="NCBI Taxonomy" id="2995305"/>
    <lineage>
        <taxon>Bacteria</taxon>
        <taxon>Pseudomonadati</taxon>
        <taxon>Myxococcota</taxon>
        <taxon>Polyangia</taxon>
        <taxon>Nannocystales</taxon>
        <taxon>Nannocystaceae</taxon>
        <taxon>Nannocystis</taxon>
    </lineage>
</organism>
<dbReference type="Gene3D" id="2.130.10.10">
    <property type="entry name" value="YVTN repeat-like/Quinoprotein amine dehydrogenase"/>
    <property type="match status" value="1"/>
</dbReference>
<feature type="region of interest" description="Disordered" evidence="1">
    <location>
        <begin position="34"/>
        <end position="91"/>
    </location>
</feature>
<evidence type="ECO:0000313" key="4">
    <source>
        <dbReference type="Proteomes" id="UP001217838"/>
    </source>
</evidence>
<proteinExistence type="predicted"/>
<accession>A0ABT5AZ71</accession>